<dbReference type="PaxDb" id="65489-OBART06G25560.1"/>
<feature type="region of interest" description="Disordered" evidence="1">
    <location>
        <begin position="97"/>
        <end position="128"/>
    </location>
</feature>
<dbReference type="PANTHER" id="PTHR47853:SF1">
    <property type="entry name" value="EXPRESSED PROTEIN"/>
    <property type="match status" value="1"/>
</dbReference>
<sequence length="226" mass="25150">MAEQGILRRWKRFFPAFASIHAAIEAAEPGISRKEFRDATDKVVAMLCSATDDEAVAEELRVVLDEMMVEALLTLELVPAMPKMLASTDLAQDVGALRNHPSERPSPPKKTANSSQPSFPKKQSAPVAGGSYVTMAKMEPPREKLPAAVGSFRRESAASCGTDEKAMNAAKRKLREGYQEAEDAKRQRTIKVIEAPKQQQRKRHPIVQERNRSRVASHTSSLRRRF</sequence>
<dbReference type="Proteomes" id="UP000026960">
    <property type="component" value="Chromosome 6"/>
</dbReference>
<proteinExistence type="predicted"/>
<dbReference type="HOGENOM" id="CLU_044533_0_0_1"/>
<evidence type="ECO:0000313" key="2">
    <source>
        <dbReference type="EnsemblPlants" id="OBART06G25560.1"/>
    </source>
</evidence>
<accession>A0A0D3GK72</accession>
<feature type="region of interest" description="Disordered" evidence="1">
    <location>
        <begin position="193"/>
        <end position="226"/>
    </location>
</feature>
<organism evidence="2">
    <name type="scientific">Oryza barthii</name>
    <dbReference type="NCBI Taxonomy" id="65489"/>
    <lineage>
        <taxon>Eukaryota</taxon>
        <taxon>Viridiplantae</taxon>
        <taxon>Streptophyta</taxon>
        <taxon>Embryophyta</taxon>
        <taxon>Tracheophyta</taxon>
        <taxon>Spermatophyta</taxon>
        <taxon>Magnoliopsida</taxon>
        <taxon>Liliopsida</taxon>
        <taxon>Poales</taxon>
        <taxon>Poaceae</taxon>
        <taxon>BOP clade</taxon>
        <taxon>Oryzoideae</taxon>
        <taxon>Oryzeae</taxon>
        <taxon>Oryzinae</taxon>
        <taxon>Oryza</taxon>
    </lineage>
</organism>
<dbReference type="STRING" id="65489.A0A0D3GK72"/>
<evidence type="ECO:0000313" key="3">
    <source>
        <dbReference type="Proteomes" id="UP000026960"/>
    </source>
</evidence>
<reference evidence="2" key="2">
    <citation type="submission" date="2015-03" db="UniProtKB">
        <authorList>
            <consortium name="EnsemblPlants"/>
        </authorList>
    </citation>
    <scope>IDENTIFICATION</scope>
</reference>
<dbReference type="eggNOG" id="ENOG502R3F7">
    <property type="taxonomic scope" value="Eukaryota"/>
</dbReference>
<evidence type="ECO:0000256" key="1">
    <source>
        <dbReference type="SAM" id="MobiDB-lite"/>
    </source>
</evidence>
<name>A0A0D3GK72_9ORYZ</name>
<reference evidence="2" key="1">
    <citation type="journal article" date="2009" name="Rice">
        <title>De Novo Next Generation Sequencing of Plant Genomes.</title>
        <authorList>
            <person name="Rounsley S."/>
            <person name="Marri P.R."/>
            <person name="Yu Y."/>
            <person name="He R."/>
            <person name="Sisneros N."/>
            <person name="Goicoechea J.L."/>
            <person name="Lee S.J."/>
            <person name="Angelova A."/>
            <person name="Kudrna D."/>
            <person name="Luo M."/>
            <person name="Affourtit J."/>
            <person name="Desany B."/>
            <person name="Knight J."/>
            <person name="Niazi F."/>
            <person name="Egholm M."/>
            <person name="Wing R.A."/>
        </authorList>
    </citation>
    <scope>NUCLEOTIDE SEQUENCE [LARGE SCALE GENOMIC DNA]</scope>
    <source>
        <strain evidence="2">cv. IRGC 105608</strain>
    </source>
</reference>
<dbReference type="AlphaFoldDB" id="A0A0D3GK72"/>
<keyword evidence="3" id="KW-1185">Reference proteome</keyword>
<protein>
    <recommendedName>
        <fullName evidence="4">TFIIS N-terminal domain-containing protein</fullName>
    </recommendedName>
</protein>
<dbReference type="EnsemblPlants" id="OBART06G25560.1">
    <property type="protein sequence ID" value="OBART06G25560.1"/>
    <property type="gene ID" value="OBART06G25560"/>
</dbReference>
<dbReference type="Gramene" id="OBART06G25560.1">
    <property type="protein sequence ID" value="OBART06G25560.1"/>
    <property type="gene ID" value="OBART06G25560"/>
</dbReference>
<evidence type="ECO:0008006" key="4">
    <source>
        <dbReference type="Google" id="ProtNLM"/>
    </source>
</evidence>
<dbReference type="PANTHER" id="PTHR47853">
    <property type="entry name" value="EXPRESSED PROTEIN"/>
    <property type="match status" value="1"/>
</dbReference>